<evidence type="ECO:0000313" key="5">
    <source>
        <dbReference type="EMBL" id="OQK18606.1"/>
    </source>
</evidence>
<dbReference type="Proteomes" id="UP000191980">
    <property type="component" value="Unassembled WGS sequence"/>
</dbReference>
<evidence type="ECO:0000256" key="1">
    <source>
        <dbReference type="ARBA" id="ARBA00010285"/>
    </source>
</evidence>
<protein>
    <submittedName>
        <fullName evidence="5">Dinitrogenase iron-molybdenum cofactor biosynthesis protein</fullName>
    </submittedName>
</protein>
<comment type="caution">
    <text evidence="5">The sequence shown here is derived from an EMBL/GenBank/DDBJ whole genome shotgun (WGS) entry which is preliminary data.</text>
</comment>
<accession>A0A1V8MAQ0</accession>
<name>A0A1V8MAQ0_9GAMM</name>
<sequence length="237" mass="26295">MQQLDRNLALRIALASRILPGVEVGDLVGLLHARVGAPLTDEKLKSVTVTNLKTGIGSHDGEEDGEDIAIGLENIKLAVRYLWGEESEDENIPEIQVYQEGDLLNSIRVAVCSNTGALLDGHFGFCLRFLIYQLSKDDMRLVDIRSSIEADDSDDRNLFRVNLIKDCHVAFMQSVGGPAAAKIVRADIYPIKVPEVIAATDKLTEFQSVFDAPPPWFAKILGISPEERKRFNYDQED</sequence>
<dbReference type="STRING" id="1420851.AU255_12570"/>
<comment type="similarity">
    <text evidence="1">Belongs to the NifX/NifY family.</text>
</comment>
<dbReference type="InterPro" id="IPR031763">
    <property type="entry name" value="NafY_N"/>
</dbReference>
<organism evidence="5 6">
    <name type="scientific">Methyloprofundus sedimenti</name>
    <dbReference type="NCBI Taxonomy" id="1420851"/>
    <lineage>
        <taxon>Bacteria</taxon>
        <taxon>Pseudomonadati</taxon>
        <taxon>Pseudomonadota</taxon>
        <taxon>Gammaproteobacteria</taxon>
        <taxon>Methylococcales</taxon>
        <taxon>Methylococcaceae</taxon>
        <taxon>Methyloprofundus</taxon>
    </lineage>
</organism>
<evidence type="ECO:0000256" key="2">
    <source>
        <dbReference type="ARBA" id="ARBA00023231"/>
    </source>
</evidence>
<feature type="domain" description="Dinitrogenase iron-molybdenum cofactor biosynthesis" evidence="3">
    <location>
        <begin position="116"/>
        <end position="206"/>
    </location>
</feature>
<keyword evidence="2" id="KW-0535">Nitrogen fixation</keyword>
<reference evidence="5 6" key="1">
    <citation type="submission" date="2015-12" db="EMBL/GenBank/DDBJ databases">
        <authorList>
            <person name="Shamseldin A."/>
            <person name="Moawad H."/>
            <person name="Abd El-Rahim W.M."/>
            <person name="Sadowsky M.J."/>
        </authorList>
    </citation>
    <scope>NUCLEOTIDE SEQUENCE [LARGE SCALE GENOMIC DNA]</scope>
    <source>
        <strain evidence="5 6">WF1</strain>
    </source>
</reference>
<dbReference type="AlphaFoldDB" id="A0A1V8MAQ0"/>
<dbReference type="SUPFAM" id="SSF53146">
    <property type="entry name" value="Nitrogenase accessory factor-like"/>
    <property type="match status" value="1"/>
</dbReference>
<evidence type="ECO:0000313" key="6">
    <source>
        <dbReference type="Proteomes" id="UP000191980"/>
    </source>
</evidence>
<evidence type="ECO:0000259" key="3">
    <source>
        <dbReference type="Pfam" id="PF02579"/>
    </source>
</evidence>
<dbReference type="Gene3D" id="3.30.420.130">
    <property type="entry name" value="Dinitrogenase iron-molybdenum cofactor biosynthesis domain"/>
    <property type="match status" value="1"/>
</dbReference>
<gene>
    <name evidence="5" type="ORF">AU255_12570</name>
</gene>
<feature type="domain" description="Dinitrogenase iron-molybdenum cofactor N-terminal" evidence="4">
    <location>
        <begin position="4"/>
        <end position="94"/>
    </location>
</feature>
<evidence type="ECO:0000259" key="4">
    <source>
        <dbReference type="Pfam" id="PF16844"/>
    </source>
</evidence>
<dbReference type="Pfam" id="PF02579">
    <property type="entry name" value="Nitro_FeMo-Co"/>
    <property type="match status" value="1"/>
</dbReference>
<dbReference type="InterPro" id="IPR038127">
    <property type="entry name" value="NafY_N_sf"/>
</dbReference>
<dbReference type="InterPro" id="IPR034169">
    <property type="entry name" value="NifX-like"/>
</dbReference>
<dbReference type="OrthoDB" id="9797941at2"/>
<dbReference type="InterPro" id="IPR036105">
    <property type="entry name" value="DiNase_FeMo-co_biosyn_sf"/>
</dbReference>
<dbReference type="Gene3D" id="1.10.150.590">
    <property type="entry name" value="Dinitrogenase iron-molybdenum cofactor, N-terminal"/>
    <property type="match status" value="1"/>
</dbReference>
<dbReference type="Pfam" id="PF16844">
    <property type="entry name" value="DIMCO_N"/>
    <property type="match status" value="1"/>
</dbReference>
<keyword evidence="6" id="KW-1185">Reference proteome</keyword>
<dbReference type="InterPro" id="IPR003731">
    <property type="entry name" value="Di-Nase_FeMo-co_biosynth"/>
</dbReference>
<proteinExistence type="inferred from homology"/>
<dbReference type="EMBL" id="LPUF01000001">
    <property type="protein sequence ID" value="OQK18606.1"/>
    <property type="molecule type" value="Genomic_DNA"/>
</dbReference>
<dbReference type="RefSeq" id="WP_080523204.1">
    <property type="nucleotide sequence ID" value="NZ_LPUF01000001.1"/>
</dbReference>
<dbReference type="CDD" id="cd00853">
    <property type="entry name" value="NifX"/>
    <property type="match status" value="1"/>
</dbReference>